<dbReference type="EMBL" id="BMAO01033343">
    <property type="protein sequence ID" value="GFQ88836.1"/>
    <property type="molecule type" value="Genomic_DNA"/>
</dbReference>
<evidence type="ECO:0000313" key="6">
    <source>
        <dbReference type="EMBL" id="GFQ88836.1"/>
    </source>
</evidence>
<keyword evidence="3" id="KW-1015">Disulfide bond</keyword>
<organism evidence="6 7">
    <name type="scientific">Trichonephila clavata</name>
    <name type="common">Joro spider</name>
    <name type="synonym">Nephila clavata</name>
    <dbReference type="NCBI Taxonomy" id="2740835"/>
    <lineage>
        <taxon>Eukaryota</taxon>
        <taxon>Metazoa</taxon>
        <taxon>Ecdysozoa</taxon>
        <taxon>Arthropoda</taxon>
        <taxon>Chelicerata</taxon>
        <taxon>Arachnida</taxon>
        <taxon>Araneae</taxon>
        <taxon>Araneomorphae</taxon>
        <taxon>Entelegynae</taxon>
        <taxon>Araneoidea</taxon>
        <taxon>Nephilidae</taxon>
        <taxon>Trichonephila</taxon>
    </lineage>
</organism>
<proteinExistence type="predicted"/>
<reference evidence="6" key="1">
    <citation type="submission" date="2020-07" db="EMBL/GenBank/DDBJ databases">
        <title>Multicomponent nature underlies the extraordinary mechanical properties of spider dragline silk.</title>
        <authorList>
            <person name="Kono N."/>
            <person name="Nakamura H."/>
            <person name="Mori M."/>
            <person name="Yoshida Y."/>
            <person name="Ohtoshi R."/>
            <person name="Malay A.D."/>
            <person name="Moran D.A.P."/>
            <person name="Tomita M."/>
            <person name="Numata K."/>
            <person name="Arakawa K."/>
        </authorList>
    </citation>
    <scope>NUCLEOTIDE SEQUENCE</scope>
</reference>
<evidence type="ECO:0000256" key="3">
    <source>
        <dbReference type="ARBA" id="ARBA00023157"/>
    </source>
</evidence>
<keyword evidence="2" id="KW-0964">Secreted</keyword>
<dbReference type="AlphaFoldDB" id="A0A8X6KYE7"/>
<dbReference type="GO" id="GO:0006952">
    <property type="term" value="P:defense response"/>
    <property type="evidence" value="ECO:0007669"/>
    <property type="project" value="InterPro"/>
</dbReference>
<dbReference type="InterPro" id="IPR036574">
    <property type="entry name" value="Scorpion_toxin-like_sf"/>
</dbReference>
<dbReference type="OrthoDB" id="6406737at2759"/>
<dbReference type="Proteomes" id="UP000887116">
    <property type="component" value="Unassembled WGS sequence"/>
</dbReference>
<dbReference type="GO" id="GO:0005576">
    <property type="term" value="C:extracellular region"/>
    <property type="evidence" value="ECO:0007669"/>
    <property type="project" value="UniProtKB-SubCell"/>
</dbReference>
<keyword evidence="7" id="KW-1185">Reference proteome</keyword>
<feature type="chain" id="PRO_5036467747" description="Knottins-like domain-containing protein" evidence="4">
    <location>
        <begin position="20"/>
        <end position="77"/>
    </location>
</feature>
<feature type="signal peptide" evidence="4">
    <location>
        <begin position="1"/>
        <end position="19"/>
    </location>
</feature>
<dbReference type="Pfam" id="PF00304">
    <property type="entry name" value="Gamma-thionin"/>
    <property type="match status" value="1"/>
</dbReference>
<sequence>MRIGLMLFIVWFIGSEVQSASITYQNMCPGNWNACDQLCKTAGRKGGYCAGLWSRRCTCVERKPSITSDVLPTWGNK</sequence>
<evidence type="ECO:0000256" key="1">
    <source>
        <dbReference type="ARBA" id="ARBA00004613"/>
    </source>
</evidence>
<protein>
    <recommendedName>
        <fullName evidence="5">Knottins-like domain-containing protein</fullName>
    </recommendedName>
</protein>
<evidence type="ECO:0000256" key="2">
    <source>
        <dbReference type="ARBA" id="ARBA00022525"/>
    </source>
</evidence>
<evidence type="ECO:0000313" key="7">
    <source>
        <dbReference type="Proteomes" id="UP000887116"/>
    </source>
</evidence>
<accession>A0A8X6KYE7</accession>
<feature type="domain" description="Knottins-like" evidence="5">
    <location>
        <begin position="18"/>
        <end position="60"/>
    </location>
</feature>
<keyword evidence="4" id="KW-0732">Signal</keyword>
<evidence type="ECO:0000256" key="4">
    <source>
        <dbReference type="SAM" id="SignalP"/>
    </source>
</evidence>
<dbReference type="SUPFAM" id="SSF57095">
    <property type="entry name" value="Scorpion toxin-like"/>
    <property type="match status" value="1"/>
</dbReference>
<dbReference type="Gene3D" id="3.30.30.10">
    <property type="entry name" value="Knottin, scorpion toxin-like"/>
    <property type="match status" value="1"/>
</dbReference>
<evidence type="ECO:0000259" key="5">
    <source>
        <dbReference type="Pfam" id="PF00304"/>
    </source>
</evidence>
<comment type="subcellular location">
    <subcellularLocation>
        <location evidence="1">Secreted</location>
    </subcellularLocation>
</comment>
<comment type="caution">
    <text evidence="6">The sequence shown here is derived from an EMBL/GenBank/DDBJ whole genome shotgun (WGS) entry which is preliminary data.</text>
</comment>
<dbReference type="InterPro" id="IPR003614">
    <property type="entry name" value="Knottins"/>
</dbReference>
<gene>
    <name evidence="6" type="ORF">TNCT_221101</name>
</gene>
<name>A0A8X6KYE7_TRICU</name>
<dbReference type="CDD" id="cd00107">
    <property type="entry name" value="Knot1"/>
    <property type="match status" value="1"/>
</dbReference>